<feature type="transmembrane region" description="Helical" evidence="4">
    <location>
        <begin position="921"/>
        <end position="945"/>
    </location>
</feature>
<dbReference type="AlphaFoldDB" id="A0A7R9PBR3"/>
<dbReference type="PANTHER" id="PTHR48043">
    <property type="entry name" value="EG:EG0003.4 PROTEIN-RELATED"/>
    <property type="match status" value="1"/>
</dbReference>
<feature type="transmembrane region" description="Helical" evidence="4">
    <location>
        <begin position="756"/>
        <end position="774"/>
    </location>
</feature>
<reference evidence="5" key="1">
    <citation type="submission" date="2020-11" db="EMBL/GenBank/DDBJ databases">
        <authorList>
            <person name="Tran Van P."/>
        </authorList>
    </citation>
    <scope>NUCLEOTIDE SEQUENCE</scope>
</reference>
<proteinExistence type="inferred from homology"/>
<evidence type="ECO:0000256" key="2">
    <source>
        <dbReference type="ARBA" id="ARBA00022676"/>
    </source>
</evidence>
<dbReference type="Gene3D" id="3.40.50.2000">
    <property type="entry name" value="Glycogen Phosphorylase B"/>
    <property type="match status" value="1"/>
</dbReference>
<dbReference type="InterPro" id="IPR050271">
    <property type="entry name" value="UDP-glycosyltransferase"/>
</dbReference>
<dbReference type="Pfam" id="PF00201">
    <property type="entry name" value="UDPGT"/>
    <property type="match status" value="2"/>
</dbReference>
<dbReference type="SUPFAM" id="SSF56219">
    <property type="entry name" value="DNase I-like"/>
    <property type="match status" value="1"/>
</dbReference>
<dbReference type="GO" id="GO:0008194">
    <property type="term" value="F:UDP-glycosyltransferase activity"/>
    <property type="evidence" value="ECO:0007669"/>
    <property type="project" value="InterPro"/>
</dbReference>
<dbReference type="InterPro" id="IPR002213">
    <property type="entry name" value="UDP_glucos_trans"/>
</dbReference>
<dbReference type="InterPro" id="IPR035595">
    <property type="entry name" value="UDP_glycos_trans_CS"/>
</dbReference>
<protein>
    <submittedName>
        <fullName evidence="5">(California timema) hypothetical protein</fullName>
    </submittedName>
</protein>
<dbReference type="EMBL" id="OE185424">
    <property type="protein sequence ID" value="CAD7577320.1"/>
    <property type="molecule type" value="Genomic_DNA"/>
</dbReference>
<dbReference type="FunFam" id="3.40.50.2000:FF:000050">
    <property type="entry name" value="UDP-glucuronosyltransferase"/>
    <property type="match status" value="1"/>
</dbReference>
<dbReference type="SUPFAM" id="SSF53756">
    <property type="entry name" value="UDP-Glycosyltransferase/glycogen phosphorylase"/>
    <property type="match status" value="1"/>
</dbReference>
<keyword evidence="3" id="KW-0808">Transferase</keyword>
<name>A0A7R9PBR3_TIMCA</name>
<evidence type="ECO:0000256" key="4">
    <source>
        <dbReference type="SAM" id="Phobius"/>
    </source>
</evidence>
<keyword evidence="4" id="KW-0812">Transmembrane</keyword>
<keyword evidence="4" id="KW-1133">Transmembrane helix</keyword>
<feature type="transmembrane region" description="Helical" evidence="4">
    <location>
        <begin position="838"/>
        <end position="859"/>
    </location>
</feature>
<organism evidence="5">
    <name type="scientific">Timema californicum</name>
    <name type="common">California timema</name>
    <name type="synonym">Walking stick</name>
    <dbReference type="NCBI Taxonomy" id="61474"/>
    <lineage>
        <taxon>Eukaryota</taxon>
        <taxon>Metazoa</taxon>
        <taxon>Ecdysozoa</taxon>
        <taxon>Arthropoda</taxon>
        <taxon>Hexapoda</taxon>
        <taxon>Insecta</taxon>
        <taxon>Pterygota</taxon>
        <taxon>Neoptera</taxon>
        <taxon>Polyneoptera</taxon>
        <taxon>Phasmatodea</taxon>
        <taxon>Timematodea</taxon>
        <taxon>Timematoidea</taxon>
        <taxon>Timematidae</taxon>
        <taxon>Timema</taxon>
    </lineage>
</organism>
<gene>
    <name evidence="5" type="ORF">TCMB3V08_LOCUS9872</name>
</gene>
<sequence length="1009" mass="112164">MGSMIRAETFPEEKRRAFLEAFSELPQRVLWKWEGGELPDQPSNVLTQKWMPQFDILCHPNVRVFISHGGQLSTIESVHCGVPMIVIPVYGDQPVNAGAVAAAGMALRLDYHTLTKKRLLERLHAVLNNTERPCRCPAWRGGGSDDHGSHGVPNSCLIDRPTNGLHDWLVNGYSWGHYVEGRGKFVSVPTAYTDAVAYPIFHPSCVPSVTTIVSPVVSSVASNSFVPLTLYCQPEWGYRAQCWALRWRWGPCRLSRLTLVTPLILAIVTGLERGESLLLSRGLLGRSGPPSPTKVTLPPSCKQGGKDHIMTTSSIVSTGGGVQIAASDGSVLPGTCDLSRTLLLKKNFRLALHPHRGTLRVHPPLIQRWLVVPPRLSSVRPRILPPPIRKTTFQRVIPTVNEVYTYPTEEEWDGRMVLRGLPLEMPVEDIAEALSRRGYQIWGVTQLSVKEPRAYVPSIFGNVGPNSSRAEDRLLRPPPTTHGAICSLTHWSSRPSAAPSLRPGFVSGASFCQSYSRIHTCHPSHTVIICHFSSQTLRLWWFDSWGERTRSLLCGSYVPPGLPLLWADLSKIRRLGASLVLSGDFNAHHEKWDFRFTDVRGVVVTRRLRNGEWGFSLGTWRSFPQRTVPSGGTSVACDNEEFPCRCFDSEGHCSLPSSPSLPPIPTDPQIDVFLVTPVELHEVPFIFVLPQVLVLTEARHSSTHALAWVVDQITDGFSKSVHTGLVVLDVQSAFDSVSHSDLLLKLLSIILPITNLFQSFLLGLTFQVCLNAVLSSSRPILASAQESLLYPLLYSWFVHIPLPLSCSLPLYADDTALMAQSIDVRVLLGKVSCALRSLSLYFALWGLLLNLAKIQAIIFTRHHPGLFLPLFRESAKQVSRAFQDRPMLPMDTAIYWTEYVVRHRGAPLLHFAGADLSLHQYLLLDVVAVLAVFAIIVNLIVFVVVKKLVFLYQTVRAEWGGGGAAPVETARACVDVVTPHQSSQLPRQACKCLRRKLYLRIWCKEKRLQ</sequence>
<dbReference type="PANTHER" id="PTHR48043:SF114">
    <property type="entry name" value="IP04436P-RELATED"/>
    <property type="match status" value="1"/>
</dbReference>
<keyword evidence="4" id="KW-0472">Membrane</keyword>
<dbReference type="CDD" id="cd03784">
    <property type="entry name" value="GT1_Gtf-like"/>
    <property type="match status" value="1"/>
</dbReference>
<comment type="similarity">
    <text evidence="1">Belongs to the UDP-glycosyltransferase family.</text>
</comment>
<evidence type="ECO:0000256" key="3">
    <source>
        <dbReference type="ARBA" id="ARBA00022679"/>
    </source>
</evidence>
<evidence type="ECO:0000313" key="5">
    <source>
        <dbReference type="EMBL" id="CAD7577320.1"/>
    </source>
</evidence>
<evidence type="ECO:0000256" key="1">
    <source>
        <dbReference type="ARBA" id="ARBA00009995"/>
    </source>
</evidence>
<keyword evidence="2" id="KW-0328">Glycosyltransferase</keyword>
<dbReference type="PROSITE" id="PS00375">
    <property type="entry name" value="UDPGT"/>
    <property type="match status" value="1"/>
</dbReference>
<accession>A0A7R9PBR3</accession>
<dbReference type="InterPro" id="IPR036691">
    <property type="entry name" value="Endo/exonu/phosph_ase_sf"/>
</dbReference>